<organism evidence="2 3">
    <name type="scientific">Tsuneonella flava</name>
    <dbReference type="NCBI Taxonomy" id="2055955"/>
    <lineage>
        <taxon>Bacteria</taxon>
        <taxon>Pseudomonadati</taxon>
        <taxon>Pseudomonadota</taxon>
        <taxon>Alphaproteobacteria</taxon>
        <taxon>Sphingomonadales</taxon>
        <taxon>Erythrobacteraceae</taxon>
        <taxon>Tsuneonella</taxon>
    </lineage>
</organism>
<evidence type="ECO:0000313" key="2">
    <source>
        <dbReference type="EMBL" id="QSB43769.1"/>
    </source>
</evidence>
<keyword evidence="1" id="KW-0812">Transmembrane</keyword>
<proteinExistence type="predicted"/>
<sequence length="127" mass="14389">MSDKDTIARDFSEWQKARDSHAKLKKWAKIVSIVTGLGWLLLIYKMAQTSEMVLRYSTEAQESIGRWTITLVLMTIVSVGLLLLSGKAKSRMKGLSRRLMSDIRTQLENADEGLRAKFESQLRELGG</sequence>
<dbReference type="Proteomes" id="UP000663637">
    <property type="component" value="Chromosome"/>
</dbReference>
<name>A0ABX7K927_9SPHN</name>
<dbReference type="RefSeq" id="WP_102154143.1">
    <property type="nucleotide sequence ID" value="NZ_CP061510.1"/>
</dbReference>
<feature type="transmembrane region" description="Helical" evidence="1">
    <location>
        <begin position="27"/>
        <end position="44"/>
    </location>
</feature>
<feature type="transmembrane region" description="Helical" evidence="1">
    <location>
        <begin position="64"/>
        <end position="84"/>
    </location>
</feature>
<gene>
    <name evidence="2" type="ORF">IDJ81_10395</name>
</gene>
<evidence type="ECO:0000313" key="3">
    <source>
        <dbReference type="Proteomes" id="UP000663637"/>
    </source>
</evidence>
<evidence type="ECO:0000256" key="1">
    <source>
        <dbReference type="SAM" id="Phobius"/>
    </source>
</evidence>
<keyword evidence="1" id="KW-1133">Transmembrane helix</keyword>
<dbReference type="EMBL" id="CP061510">
    <property type="protein sequence ID" value="QSB43769.1"/>
    <property type="molecule type" value="Genomic_DNA"/>
</dbReference>
<keyword evidence="3" id="KW-1185">Reference proteome</keyword>
<reference evidence="2 3" key="1">
    <citation type="submission" date="2020-09" db="EMBL/GenBank/DDBJ databases">
        <title>Complete genome sequence of altererythrobacter flavus SS-21NJ, isolated from Dongying oil sludge in Shandong province.</title>
        <authorList>
            <person name="Sun S."/>
            <person name="Zhang Z."/>
        </authorList>
    </citation>
    <scope>NUCLEOTIDE SEQUENCE [LARGE SCALE GENOMIC DNA]</scope>
    <source>
        <strain evidence="2 3">SS-21NJ</strain>
    </source>
</reference>
<protein>
    <submittedName>
        <fullName evidence="2">Uncharacterized protein</fullName>
    </submittedName>
</protein>
<keyword evidence="1" id="KW-0472">Membrane</keyword>
<accession>A0ABX7K927</accession>